<feature type="region of interest" description="Disordered" evidence="3">
    <location>
        <begin position="70"/>
        <end position="90"/>
    </location>
</feature>
<comment type="caution">
    <text evidence="4">The sequence shown here is derived from an EMBL/GenBank/DDBJ whole genome shotgun (WGS) entry which is preliminary data.</text>
</comment>
<dbReference type="SUPFAM" id="SSF52540">
    <property type="entry name" value="P-loop containing nucleoside triphosphate hydrolases"/>
    <property type="match status" value="1"/>
</dbReference>
<dbReference type="GO" id="GO:0005525">
    <property type="term" value="F:GTP binding"/>
    <property type="evidence" value="ECO:0007669"/>
    <property type="project" value="InterPro"/>
</dbReference>
<dbReference type="InterPro" id="IPR051641">
    <property type="entry name" value="RGK_GTP-binding_reg"/>
</dbReference>
<dbReference type="Gene3D" id="3.40.50.300">
    <property type="entry name" value="P-loop containing nucleotide triphosphate hydrolases"/>
    <property type="match status" value="1"/>
</dbReference>
<dbReference type="AlphaFoldDB" id="A0A9D4E3G0"/>
<dbReference type="InterPro" id="IPR001806">
    <property type="entry name" value="Small_GTPase"/>
</dbReference>
<name>A0A9D4E3G0_DREPO</name>
<dbReference type="PRINTS" id="PR00449">
    <property type="entry name" value="RASTRNSFRMNG"/>
</dbReference>
<organism evidence="4 5">
    <name type="scientific">Dreissena polymorpha</name>
    <name type="common">Zebra mussel</name>
    <name type="synonym">Mytilus polymorpha</name>
    <dbReference type="NCBI Taxonomy" id="45954"/>
    <lineage>
        <taxon>Eukaryota</taxon>
        <taxon>Metazoa</taxon>
        <taxon>Spiralia</taxon>
        <taxon>Lophotrochozoa</taxon>
        <taxon>Mollusca</taxon>
        <taxon>Bivalvia</taxon>
        <taxon>Autobranchia</taxon>
        <taxon>Heteroconchia</taxon>
        <taxon>Euheterodonta</taxon>
        <taxon>Imparidentia</taxon>
        <taxon>Neoheterodontei</taxon>
        <taxon>Myida</taxon>
        <taxon>Dreissenoidea</taxon>
        <taxon>Dreissenidae</taxon>
        <taxon>Dreissena</taxon>
    </lineage>
</organism>
<keyword evidence="2" id="KW-0597">Phosphoprotein</keyword>
<dbReference type="GO" id="GO:0005246">
    <property type="term" value="F:calcium channel regulator activity"/>
    <property type="evidence" value="ECO:0007669"/>
    <property type="project" value="TreeGrafter"/>
</dbReference>
<evidence type="ECO:0000313" key="5">
    <source>
        <dbReference type="Proteomes" id="UP000828390"/>
    </source>
</evidence>
<keyword evidence="5" id="KW-1185">Reference proteome</keyword>
<dbReference type="GO" id="GO:0003924">
    <property type="term" value="F:GTPase activity"/>
    <property type="evidence" value="ECO:0007669"/>
    <property type="project" value="InterPro"/>
</dbReference>
<proteinExistence type="inferred from homology"/>
<dbReference type="PROSITE" id="PS51419">
    <property type="entry name" value="RAB"/>
    <property type="match status" value="1"/>
</dbReference>
<dbReference type="PROSITE" id="PS51421">
    <property type="entry name" value="RAS"/>
    <property type="match status" value="1"/>
</dbReference>
<evidence type="ECO:0000256" key="2">
    <source>
        <dbReference type="ARBA" id="ARBA00022553"/>
    </source>
</evidence>
<dbReference type="Pfam" id="PF00071">
    <property type="entry name" value="Ras"/>
    <property type="match status" value="1"/>
</dbReference>
<dbReference type="EMBL" id="JAIWYP010000009">
    <property type="protein sequence ID" value="KAH3773124.1"/>
    <property type="molecule type" value="Genomic_DNA"/>
</dbReference>
<reference evidence="4" key="1">
    <citation type="journal article" date="2019" name="bioRxiv">
        <title>The Genome of the Zebra Mussel, Dreissena polymorpha: A Resource for Invasive Species Research.</title>
        <authorList>
            <person name="McCartney M.A."/>
            <person name="Auch B."/>
            <person name="Kono T."/>
            <person name="Mallez S."/>
            <person name="Zhang Y."/>
            <person name="Obille A."/>
            <person name="Becker A."/>
            <person name="Abrahante J.E."/>
            <person name="Garbe J."/>
            <person name="Badalamenti J.P."/>
            <person name="Herman A."/>
            <person name="Mangelson H."/>
            <person name="Liachko I."/>
            <person name="Sullivan S."/>
            <person name="Sone E.D."/>
            <person name="Koren S."/>
            <person name="Silverstein K.A.T."/>
            <person name="Beckman K.B."/>
            <person name="Gohl D.M."/>
        </authorList>
    </citation>
    <scope>NUCLEOTIDE SEQUENCE</scope>
    <source>
        <strain evidence="4">Duluth1</strain>
        <tissue evidence="4">Whole animal</tissue>
    </source>
</reference>
<protein>
    <submittedName>
        <fullName evidence="4">Uncharacterized protein</fullName>
    </submittedName>
</protein>
<dbReference type="PANTHER" id="PTHR45775">
    <property type="entry name" value="RAD, GEM/KIR FAMILY MEMBER 2, ISOFORM C"/>
    <property type="match status" value="1"/>
</dbReference>
<gene>
    <name evidence="4" type="ORF">DPMN_174478</name>
</gene>
<evidence type="ECO:0000256" key="3">
    <source>
        <dbReference type="SAM" id="MobiDB-lite"/>
    </source>
</evidence>
<evidence type="ECO:0000313" key="4">
    <source>
        <dbReference type="EMBL" id="KAH3773124.1"/>
    </source>
</evidence>
<comment type="similarity">
    <text evidence="1">Belongs to the small GTPase superfamily. RGK family.</text>
</comment>
<dbReference type="SMART" id="SM00173">
    <property type="entry name" value="RAS"/>
    <property type="match status" value="1"/>
</dbReference>
<accession>A0A9D4E3G0</accession>
<dbReference type="Proteomes" id="UP000828390">
    <property type="component" value="Unassembled WGS sequence"/>
</dbReference>
<reference evidence="4" key="2">
    <citation type="submission" date="2020-11" db="EMBL/GenBank/DDBJ databases">
        <authorList>
            <person name="McCartney M.A."/>
            <person name="Auch B."/>
            <person name="Kono T."/>
            <person name="Mallez S."/>
            <person name="Becker A."/>
            <person name="Gohl D.M."/>
            <person name="Silverstein K.A.T."/>
            <person name="Koren S."/>
            <person name="Bechman K.B."/>
            <person name="Herman A."/>
            <person name="Abrahante J.E."/>
            <person name="Garbe J."/>
        </authorList>
    </citation>
    <scope>NUCLEOTIDE SEQUENCE</scope>
    <source>
        <strain evidence="4">Duluth1</strain>
        <tissue evidence="4">Whole animal</tissue>
    </source>
</reference>
<sequence>MAELLRNSHNRRQSEYLGSACLDIGNTHSELSDGTDIAADFNSSHVHLQSQHRVRSYSFQVNRKKLNDIGRERWNSNRTRRKSVGSSDSPDVFEQFLSVPCNPAFLEESNFKSKEMDGSGSSNSDDGNYEENRRVRRARSFRERPERASGELRRVRSFKTTSKGLVNRGDSFKTRKGATEFVAASSQPGVTVDSVDGDNTYLLPPVVMTKTEEQLPKYYRVLLLGAEGVGKSSIINQFMTSEFLGGGNFNISQSEDDRTVTLQVDGEETTLEFVQSEDFQENMENLSLDAFVVVFSTTDRISFDQAVEVLKQLREEVGAHKAIILVGNKADLARKRMIPADEGRSAADGYDCKYIETSAALNHRVDELLVGIHKQISLKCQSINTTALETPLTKQKHRTSSFKRTKRFLEKIFLGNSGKDKTTENLYVE</sequence>
<dbReference type="PANTHER" id="PTHR45775:SF6">
    <property type="entry name" value="RAD, GEM_KIR FAMILY MEMBER 2, ISOFORM C"/>
    <property type="match status" value="1"/>
</dbReference>
<evidence type="ECO:0000256" key="1">
    <source>
        <dbReference type="ARBA" id="ARBA00008846"/>
    </source>
</evidence>
<dbReference type="GO" id="GO:0005886">
    <property type="term" value="C:plasma membrane"/>
    <property type="evidence" value="ECO:0007669"/>
    <property type="project" value="TreeGrafter"/>
</dbReference>
<dbReference type="SMART" id="SM00175">
    <property type="entry name" value="RAB"/>
    <property type="match status" value="1"/>
</dbReference>
<feature type="region of interest" description="Disordered" evidence="3">
    <location>
        <begin position="111"/>
        <end position="148"/>
    </location>
</feature>
<dbReference type="InterPro" id="IPR027417">
    <property type="entry name" value="P-loop_NTPase"/>
</dbReference>